<dbReference type="AlphaFoldDB" id="G4QKM5"/>
<dbReference type="HOGENOM" id="CLU_061560_0_0_6"/>
<dbReference type="PROSITE" id="PS51257">
    <property type="entry name" value="PROKAR_LIPOPROTEIN"/>
    <property type="match status" value="1"/>
</dbReference>
<dbReference type="PIRSF" id="PIRSF028200">
    <property type="entry name" value="UCP028200"/>
    <property type="match status" value="1"/>
</dbReference>
<evidence type="ECO:0000313" key="2">
    <source>
        <dbReference type="Proteomes" id="UP000009282"/>
    </source>
</evidence>
<evidence type="ECO:0000313" key="1">
    <source>
        <dbReference type="EMBL" id="AEP30091.1"/>
    </source>
</evidence>
<evidence type="ECO:0008006" key="3">
    <source>
        <dbReference type="Google" id="ProtNLM"/>
    </source>
</evidence>
<dbReference type="KEGG" id="gni:GNIT_1982"/>
<dbReference type="InterPro" id="IPR016875">
    <property type="entry name" value="UCP028200"/>
</dbReference>
<dbReference type="Proteomes" id="UP000009282">
    <property type="component" value="Chromosome"/>
</dbReference>
<sequence>MKKIIVIGLVLLLSGCSTKFVYKNLDWLVYWYVDDFVELSDEQERMVDVKLATWLEWHKNTEIPKYVAHLNELSDDIRLQQISLDKMDYHQQKAAEHWTRLKAKIIPDLVEMAQMLTQEQVDSMFKEIDEMNKDEEKERQELLAKSPEQRQKRSIKRNIKNLERWLGDITSEQESLVENMYGQYHSNGELWLEYRVRYQAELRSLFNKSDRGDEFKAKLNRLLMQPEEYRSELLNQRNDENRNSYKTFLLAVDALATDEQRTHLLSEIADFVEDFSDLAK</sequence>
<keyword evidence="2" id="KW-1185">Reference proteome</keyword>
<organism evidence="1 2">
    <name type="scientific">Glaciecola nitratireducens (strain JCM 12485 / KCTC 12276 / FR1064)</name>
    <dbReference type="NCBI Taxonomy" id="1085623"/>
    <lineage>
        <taxon>Bacteria</taxon>
        <taxon>Pseudomonadati</taxon>
        <taxon>Pseudomonadota</taxon>
        <taxon>Gammaproteobacteria</taxon>
        <taxon>Alteromonadales</taxon>
        <taxon>Alteromonadaceae</taxon>
        <taxon>Brumicola</taxon>
    </lineage>
</organism>
<accession>G4QKM5</accession>
<dbReference type="EMBL" id="CP003060">
    <property type="protein sequence ID" value="AEP30091.1"/>
    <property type="molecule type" value="Genomic_DNA"/>
</dbReference>
<proteinExistence type="predicted"/>
<reference evidence="1 2" key="1">
    <citation type="journal article" date="2011" name="J. Bacteriol.">
        <title>Complete genome sequence of seawater bacterium Glaciecola nitratireducens FR1064T.</title>
        <authorList>
            <person name="Bian F."/>
            <person name="Qin Q.L."/>
            <person name="Xie B.B."/>
            <person name="Shu Y.L."/>
            <person name="Zhang X.Y."/>
            <person name="Yu Y."/>
            <person name="Chen B."/>
            <person name="Chen X.L."/>
            <person name="Zhou B.C."/>
            <person name="Zhang Y.Z."/>
        </authorList>
    </citation>
    <scope>NUCLEOTIDE SEQUENCE [LARGE SCALE GENOMIC DNA]</scope>
    <source>
        <strain evidence="2">JCM 12485 / KCTC 12276 / FR1064</strain>
    </source>
</reference>
<dbReference type="Pfam" id="PF19795">
    <property type="entry name" value="DUF6279"/>
    <property type="match status" value="1"/>
</dbReference>
<name>G4QKM5_GLANF</name>
<gene>
    <name evidence="1" type="ordered locus">GNIT_1982</name>
</gene>
<dbReference type="RefSeq" id="WP_014108965.1">
    <property type="nucleotide sequence ID" value="NC_016041.1"/>
</dbReference>
<dbReference type="eggNOG" id="ENOG5032RT1">
    <property type="taxonomic scope" value="Bacteria"/>
</dbReference>
<dbReference type="STRING" id="1085623.GNIT_1982"/>
<dbReference type="OrthoDB" id="5767052at2"/>
<protein>
    <recommendedName>
        <fullName evidence="3">Lipoprotein</fullName>
    </recommendedName>
</protein>